<keyword evidence="1" id="KW-0472">Membrane</keyword>
<name>A0ABT1AVQ9_9FLAO</name>
<keyword evidence="1" id="KW-1133">Transmembrane helix</keyword>
<keyword evidence="3" id="KW-1185">Reference proteome</keyword>
<dbReference type="InterPro" id="IPR045749">
    <property type="entry name" value="DUF6090"/>
</dbReference>
<evidence type="ECO:0000313" key="2">
    <source>
        <dbReference type="EMBL" id="MCO5724141.1"/>
    </source>
</evidence>
<keyword evidence="1" id="KW-0812">Transmembrane</keyword>
<dbReference type="Proteomes" id="UP001206312">
    <property type="component" value="Unassembled WGS sequence"/>
</dbReference>
<comment type="caution">
    <text evidence="2">The sequence shown here is derived from an EMBL/GenBank/DDBJ whole genome shotgun (WGS) entry which is preliminary data.</text>
</comment>
<dbReference type="RefSeq" id="WP_252740523.1">
    <property type="nucleotide sequence ID" value="NZ_JAMXIB010000003.1"/>
</dbReference>
<proteinExistence type="predicted"/>
<accession>A0ABT1AVQ9</accession>
<evidence type="ECO:0000256" key="1">
    <source>
        <dbReference type="SAM" id="Phobius"/>
    </source>
</evidence>
<evidence type="ECO:0000313" key="3">
    <source>
        <dbReference type="Proteomes" id="UP001206312"/>
    </source>
</evidence>
<feature type="transmembrane region" description="Helical" evidence="1">
    <location>
        <begin position="12"/>
        <end position="31"/>
    </location>
</feature>
<reference evidence="2 3" key="1">
    <citation type="submission" date="2022-06" db="EMBL/GenBank/DDBJ databases">
        <authorList>
            <person name="Xuan X."/>
        </authorList>
    </citation>
    <scope>NUCLEOTIDE SEQUENCE [LARGE SCALE GENOMIC DNA]</scope>
    <source>
        <strain evidence="2 3">2V75</strain>
    </source>
</reference>
<feature type="non-terminal residue" evidence="2">
    <location>
        <position position="1"/>
    </location>
</feature>
<dbReference type="Pfam" id="PF19578">
    <property type="entry name" value="DUF6090"/>
    <property type="match status" value="1"/>
</dbReference>
<gene>
    <name evidence="2" type="ORF">NG653_04695</name>
</gene>
<organism evidence="2 3">
    <name type="scientific">Robiginitalea marina</name>
    <dbReference type="NCBI Taxonomy" id="2954105"/>
    <lineage>
        <taxon>Bacteria</taxon>
        <taxon>Pseudomonadati</taxon>
        <taxon>Bacteroidota</taxon>
        <taxon>Flavobacteriia</taxon>
        <taxon>Flavobacteriales</taxon>
        <taxon>Flavobacteriaceae</taxon>
        <taxon>Robiginitalea</taxon>
    </lineage>
</organism>
<dbReference type="EMBL" id="JAMXIB010000003">
    <property type="protein sequence ID" value="MCO5724141.1"/>
    <property type="molecule type" value="Genomic_DNA"/>
</dbReference>
<protein>
    <submittedName>
        <fullName evidence="2">DUF6090 family protein</fullName>
    </submittedName>
</protein>
<sequence>LLAENKINRYLLYAFGEIVLVVIGILIALQVNNWNEERKKQQEISKLLHDIEQDLLLNYELAGFALDFYKVQDSIARRIAHKTLSKADYQNNSRLSYYISNWEYYLPVEKNIDQFVESEKLVPPEYKPVVDALKRLQNLSAVLDDTWANLKGNIDENTQRLTSFNWFVKNDSVSTELRINYFLNDEGYETLALRYWVQTQNYYDKISRYRAQAIGALATIKATRDRYSARQIHGLFQKSGMPAFKRYPCSVVRSELPSLKTIRASELYGNLTPDTLHIELTNNRGQAISEFTLAPSTFMSIPGSEYFGLDGDKNTLARVTDPAGNCVGIYGAFENGYLLIPESNTP</sequence>